<dbReference type="OrthoDB" id="1909991at2"/>
<sequence length="125" mass="13669">MKLLLLSFVFLLSGCTAQSGNEDAVIKPTPESILDENPEADILYKGSTVYKNASEIGWVMESGFSKGEEIGIVTKQTKKPEWFEHLTATQLLVGTKLYEAEDVNGDVIIAETEEGDIPYLGLNEG</sequence>
<keyword evidence="3" id="KW-1185">Reference proteome</keyword>
<gene>
    <name evidence="2" type="ORF">SAMN05216362_12816</name>
</gene>
<evidence type="ECO:0000313" key="3">
    <source>
        <dbReference type="Proteomes" id="UP000199427"/>
    </source>
</evidence>
<dbReference type="AlphaFoldDB" id="A0A1H9J102"/>
<feature type="chain" id="PRO_5038762859" description="Lipoprotein" evidence="1">
    <location>
        <begin position="20"/>
        <end position="125"/>
    </location>
</feature>
<accession>A0A1H9J102</accession>
<name>A0A1H9J102_9BACI</name>
<evidence type="ECO:0008006" key="4">
    <source>
        <dbReference type="Google" id="ProtNLM"/>
    </source>
</evidence>
<dbReference type="Proteomes" id="UP000199427">
    <property type="component" value="Unassembled WGS sequence"/>
</dbReference>
<dbReference type="PROSITE" id="PS51257">
    <property type="entry name" value="PROKAR_LIPOPROTEIN"/>
    <property type="match status" value="1"/>
</dbReference>
<proteinExistence type="predicted"/>
<evidence type="ECO:0000256" key="1">
    <source>
        <dbReference type="SAM" id="SignalP"/>
    </source>
</evidence>
<dbReference type="EMBL" id="FOES01000028">
    <property type="protein sequence ID" value="SEQ80721.1"/>
    <property type="molecule type" value="Genomic_DNA"/>
</dbReference>
<reference evidence="2 3" key="1">
    <citation type="submission" date="2016-10" db="EMBL/GenBank/DDBJ databases">
        <authorList>
            <person name="de Groot N.N."/>
        </authorList>
    </citation>
    <scope>NUCLEOTIDE SEQUENCE [LARGE SCALE GENOMIC DNA]</scope>
    <source>
        <strain evidence="2 3">DSM 21633</strain>
    </source>
</reference>
<keyword evidence="1" id="KW-0732">Signal</keyword>
<protein>
    <recommendedName>
        <fullName evidence="4">Lipoprotein</fullName>
    </recommendedName>
</protein>
<organism evidence="2 3">
    <name type="scientific">Piscibacillus halophilus</name>
    <dbReference type="NCBI Taxonomy" id="571933"/>
    <lineage>
        <taxon>Bacteria</taxon>
        <taxon>Bacillati</taxon>
        <taxon>Bacillota</taxon>
        <taxon>Bacilli</taxon>
        <taxon>Bacillales</taxon>
        <taxon>Bacillaceae</taxon>
        <taxon>Piscibacillus</taxon>
    </lineage>
</organism>
<dbReference type="RefSeq" id="WP_091774381.1">
    <property type="nucleotide sequence ID" value="NZ_CAESCL010000011.1"/>
</dbReference>
<feature type="signal peptide" evidence="1">
    <location>
        <begin position="1"/>
        <end position="19"/>
    </location>
</feature>
<evidence type="ECO:0000313" key="2">
    <source>
        <dbReference type="EMBL" id="SEQ80721.1"/>
    </source>
</evidence>